<dbReference type="InterPro" id="IPR018101">
    <property type="entry name" value="Transl_elong_Ts_CS"/>
</dbReference>
<dbReference type="PROSITE" id="PS01127">
    <property type="entry name" value="EF_TS_2"/>
    <property type="match status" value="1"/>
</dbReference>
<dbReference type="Pfam" id="PF00889">
    <property type="entry name" value="EF_TS"/>
    <property type="match status" value="1"/>
</dbReference>
<accession>A0A2M7FYI9</accession>
<keyword evidence="3 5" id="KW-0251">Elongation factor</keyword>
<feature type="domain" description="Translation elongation factor EFTs/EF1B dimerisation" evidence="8">
    <location>
        <begin position="55"/>
        <end position="198"/>
    </location>
</feature>
<dbReference type="InterPro" id="IPR036402">
    <property type="entry name" value="EF-Ts_dimer_sf"/>
</dbReference>
<dbReference type="PANTHER" id="PTHR11741">
    <property type="entry name" value="ELONGATION FACTOR TS"/>
    <property type="match status" value="1"/>
</dbReference>
<evidence type="ECO:0000256" key="7">
    <source>
        <dbReference type="RuleBase" id="RU000643"/>
    </source>
</evidence>
<protein>
    <recommendedName>
        <fullName evidence="2 5">Elongation factor Ts</fullName>
        <shortName evidence="5">EF-Ts</shortName>
    </recommendedName>
</protein>
<dbReference type="GO" id="GO:0003746">
    <property type="term" value="F:translation elongation factor activity"/>
    <property type="evidence" value="ECO:0007669"/>
    <property type="project" value="UniProtKB-UniRule"/>
</dbReference>
<evidence type="ECO:0000256" key="1">
    <source>
        <dbReference type="ARBA" id="ARBA00005532"/>
    </source>
</evidence>
<dbReference type="EMBL" id="PFFQ01000064">
    <property type="protein sequence ID" value="PIW14106.1"/>
    <property type="molecule type" value="Genomic_DNA"/>
</dbReference>
<comment type="function">
    <text evidence="5 6">Associates with the EF-Tu.GDP complex and induces the exchange of GDP to GTP. It remains bound to the aminoacyl-tRNA.EF-Tu.GTP complex up to the GTP hydrolysis stage on the ribosome.</text>
</comment>
<evidence type="ECO:0000256" key="2">
    <source>
        <dbReference type="ARBA" id="ARBA00016956"/>
    </source>
</evidence>
<dbReference type="GO" id="GO:0005737">
    <property type="term" value="C:cytoplasm"/>
    <property type="evidence" value="ECO:0007669"/>
    <property type="project" value="UniProtKB-SubCell"/>
</dbReference>
<dbReference type="AlphaFoldDB" id="A0A2M7FYI9"/>
<comment type="similarity">
    <text evidence="1 5 6">Belongs to the EF-Ts family.</text>
</comment>
<dbReference type="Gene3D" id="1.10.8.10">
    <property type="entry name" value="DNA helicase RuvA subunit, C-terminal domain"/>
    <property type="match status" value="1"/>
</dbReference>
<feature type="region of interest" description="Involved in Mg(2+) ion dislocation from EF-Tu" evidence="5">
    <location>
        <begin position="82"/>
        <end position="85"/>
    </location>
</feature>
<sequence length="199" mass="22142">MTTISADLVKTLREKTGVGMMECKKALVETSGDIEKAQEFLRKKGLADAAKRGDRTTAEGMIESYIHMGGQIGVILELNCETDFVARNENFKTLAKDIAMHIAASAPQYVSKEEVPADLVNKEKDILMAQPDMASKPENVREKIIEGRIEKFYEQICLMNQPFVKDPSVKIADLVNKSISTIGEKILVKRFVRFSVGES</sequence>
<dbReference type="HAMAP" id="MF_00050">
    <property type="entry name" value="EF_Ts"/>
    <property type="match status" value="1"/>
</dbReference>
<evidence type="ECO:0000259" key="8">
    <source>
        <dbReference type="Pfam" id="PF00889"/>
    </source>
</evidence>
<dbReference type="SUPFAM" id="SSF54713">
    <property type="entry name" value="Elongation factor Ts (EF-Ts), dimerisation domain"/>
    <property type="match status" value="1"/>
</dbReference>
<comment type="caution">
    <text evidence="9">The sequence shown here is derived from an EMBL/GenBank/DDBJ whole genome shotgun (WGS) entry which is preliminary data.</text>
</comment>
<dbReference type="CDD" id="cd14275">
    <property type="entry name" value="UBA_EF-Ts"/>
    <property type="match status" value="1"/>
</dbReference>
<dbReference type="InterPro" id="IPR001816">
    <property type="entry name" value="Transl_elong_EFTs/EF1B"/>
</dbReference>
<dbReference type="NCBIfam" id="TIGR00116">
    <property type="entry name" value="tsf"/>
    <property type="match status" value="2"/>
</dbReference>
<keyword evidence="4 5" id="KW-0648">Protein biosynthesis</keyword>
<evidence type="ECO:0000256" key="3">
    <source>
        <dbReference type="ARBA" id="ARBA00022768"/>
    </source>
</evidence>
<dbReference type="InterPro" id="IPR014039">
    <property type="entry name" value="Transl_elong_EFTs/EF1B_dimer"/>
</dbReference>
<proteinExistence type="inferred from homology"/>
<evidence type="ECO:0000313" key="10">
    <source>
        <dbReference type="Proteomes" id="UP000231019"/>
    </source>
</evidence>
<dbReference type="FunFam" id="1.10.8.10:FF:000001">
    <property type="entry name" value="Elongation factor Ts"/>
    <property type="match status" value="1"/>
</dbReference>
<dbReference type="FunFam" id="1.10.286.20:FF:000001">
    <property type="entry name" value="Elongation factor Ts"/>
    <property type="match status" value="1"/>
</dbReference>
<name>A0A2M7FYI9_9BACT</name>
<evidence type="ECO:0000256" key="4">
    <source>
        <dbReference type="ARBA" id="ARBA00022917"/>
    </source>
</evidence>
<dbReference type="PANTHER" id="PTHR11741:SF0">
    <property type="entry name" value="ELONGATION FACTOR TS, MITOCHONDRIAL"/>
    <property type="match status" value="1"/>
</dbReference>
<evidence type="ECO:0000313" key="9">
    <source>
        <dbReference type="EMBL" id="PIW14106.1"/>
    </source>
</evidence>
<gene>
    <name evidence="5 9" type="primary">tsf</name>
    <name evidence="9" type="ORF">COW36_22935</name>
</gene>
<dbReference type="SUPFAM" id="SSF46934">
    <property type="entry name" value="UBA-like"/>
    <property type="match status" value="1"/>
</dbReference>
<dbReference type="Gene3D" id="1.10.286.20">
    <property type="match status" value="1"/>
</dbReference>
<reference evidence="9 10" key="1">
    <citation type="submission" date="2017-09" db="EMBL/GenBank/DDBJ databases">
        <title>Depth-based differentiation of microbial function through sediment-hosted aquifers and enrichment of novel symbionts in the deep terrestrial subsurface.</title>
        <authorList>
            <person name="Probst A.J."/>
            <person name="Ladd B."/>
            <person name="Jarett J.K."/>
            <person name="Geller-Mcgrath D.E."/>
            <person name="Sieber C.M."/>
            <person name="Emerson J.B."/>
            <person name="Anantharaman K."/>
            <person name="Thomas B.C."/>
            <person name="Malmstrom R."/>
            <person name="Stieglmeier M."/>
            <person name="Klingl A."/>
            <person name="Woyke T."/>
            <person name="Ryan C.M."/>
            <person name="Banfield J.F."/>
        </authorList>
    </citation>
    <scope>NUCLEOTIDE SEQUENCE [LARGE SCALE GENOMIC DNA]</scope>
    <source>
        <strain evidence="9">CG17_big_fil_post_rev_8_21_14_2_50_48_46</strain>
    </source>
</reference>
<keyword evidence="5" id="KW-0963">Cytoplasm</keyword>
<evidence type="ECO:0000256" key="6">
    <source>
        <dbReference type="RuleBase" id="RU000642"/>
    </source>
</evidence>
<dbReference type="Proteomes" id="UP000231019">
    <property type="component" value="Unassembled WGS sequence"/>
</dbReference>
<dbReference type="InterPro" id="IPR009060">
    <property type="entry name" value="UBA-like_sf"/>
</dbReference>
<evidence type="ECO:0000256" key="5">
    <source>
        <dbReference type="HAMAP-Rule" id="MF_00050"/>
    </source>
</evidence>
<dbReference type="Gene3D" id="3.30.479.20">
    <property type="entry name" value="Elongation factor Ts, dimerisation domain"/>
    <property type="match status" value="1"/>
</dbReference>
<organism evidence="9 10">
    <name type="scientific">bacterium (Candidatus Blackallbacteria) CG17_big_fil_post_rev_8_21_14_2_50_48_46</name>
    <dbReference type="NCBI Taxonomy" id="2014261"/>
    <lineage>
        <taxon>Bacteria</taxon>
        <taxon>Candidatus Blackallbacteria</taxon>
    </lineage>
</organism>
<comment type="subcellular location">
    <subcellularLocation>
        <location evidence="5 7">Cytoplasm</location>
    </subcellularLocation>
</comment>
<dbReference type="PROSITE" id="PS01126">
    <property type="entry name" value="EF_TS_1"/>
    <property type="match status" value="1"/>
</dbReference>